<dbReference type="WBParaSite" id="nRc.2.0.1.t35072-RA">
    <property type="protein sequence ID" value="nRc.2.0.1.t35072-RA"/>
    <property type="gene ID" value="nRc.2.0.1.g35072"/>
</dbReference>
<keyword evidence="1" id="KW-1185">Reference proteome</keyword>
<reference evidence="2" key="1">
    <citation type="submission" date="2022-11" db="UniProtKB">
        <authorList>
            <consortium name="WormBaseParasite"/>
        </authorList>
    </citation>
    <scope>IDENTIFICATION</scope>
</reference>
<sequence>MIIPSFSPSAEVQVCRTEKACEPTRQQNNGSDSDVLKTDSEENMKYYAVQLFVQYASFDEYTEAKRLIVKRRSHFTEMVAYILEYIVEKEDEERLKFANLLSKLYNDSIVDKEMLTDGFAKFVELCMDCDLVGDLRLIWDLLAVIISNIAKFSSSQGLSLSDFYSSFKAADHYKYVLFTKCLQKLVHLPVDEQKSAHGDFFTSGANYWSIFDFVDRSALIDDLKDKGISLPEFSPFAPLNNPNDNTTNSDGESREIEELFGPCLPVFRRFFTGNKPLEKILLNTLCEVYYENQCPKDSLTSIFELLIMENVLPRDAFLDWWSLKQQCRAYDVVLRDLKLKTFVEELQHSI</sequence>
<dbReference type="Gene3D" id="1.25.40.180">
    <property type="match status" value="2"/>
</dbReference>
<evidence type="ECO:0000313" key="1">
    <source>
        <dbReference type="Proteomes" id="UP000887565"/>
    </source>
</evidence>
<evidence type="ECO:0000313" key="2">
    <source>
        <dbReference type="WBParaSite" id="nRc.2.0.1.t35072-RA"/>
    </source>
</evidence>
<dbReference type="AlphaFoldDB" id="A0A915K8L2"/>
<organism evidence="1 2">
    <name type="scientific">Romanomermis culicivorax</name>
    <name type="common">Nematode worm</name>
    <dbReference type="NCBI Taxonomy" id="13658"/>
    <lineage>
        <taxon>Eukaryota</taxon>
        <taxon>Metazoa</taxon>
        <taxon>Ecdysozoa</taxon>
        <taxon>Nematoda</taxon>
        <taxon>Enoplea</taxon>
        <taxon>Dorylaimia</taxon>
        <taxon>Mermithida</taxon>
        <taxon>Mermithoidea</taxon>
        <taxon>Mermithidae</taxon>
        <taxon>Romanomermis</taxon>
    </lineage>
</organism>
<dbReference type="Proteomes" id="UP000887565">
    <property type="component" value="Unplaced"/>
</dbReference>
<dbReference type="InterPro" id="IPR016024">
    <property type="entry name" value="ARM-type_fold"/>
</dbReference>
<dbReference type="SUPFAM" id="SSF48371">
    <property type="entry name" value="ARM repeat"/>
    <property type="match status" value="2"/>
</dbReference>
<accession>A0A915K8L2</accession>
<proteinExistence type="predicted"/>
<name>A0A915K8L2_ROMCU</name>
<protein>
    <submittedName>
        <fullName evidence="2">Uncharacterized protein</fullName>
    </submittedName>
</protein>